<comment type="pathway">
    <text evidence="4">Energy metabolism; oxidative phosphorylation.</text>
</comment>
<keyword evidence="17" id="KW-0186">Copper</keyword>
<dbReference type="InterPro" id="IPR036927">
    <property type="entry name" value="Cyt_c_oxase-like_su1_sf"/>
</dbReference>
<evidence type="ECO:0000256" key="3">
    <source>
        <dbReference type="ARBA" id="ARBA00004651"/>
    </source>
</evidence>
<gene>
    <name evidence="23" type="primary">ccoN</name>
    <name evidence="23" type="ORF">PRZ03_04895</name>
</gene>
<evidence type="ECO:0000256" key="14">
    <source>
        <dbReference type="ARBA" id="ARBA00022982"/>
    </source>
</evidence>
<name>A0ABT5KAD1_9BURK</name>
<keyword evidence="11 20" id="KW-0812">Transmembrane</keyword>
<dbReference type="Pfam" id="PF00115">
    <property type="entry name" value="COX1"/>
    <property type="match status" value="1"/>
</dbReference>
<evidence type="ECO:0000256" key="20">
    <source>
        <dbReference type="RuleBase" id="RU000370"/>
    </source>
</evidence>
<feature type="transmembrane region" description="Helical" evidence="21">
    <location>
        <begin position="65"/>
        <end position="87"/>
    </location>
</feature>
<dbReference type="InterPro" id="IPR000883">
    <property type="entry name" value="Cyt_C_Oxase_1"/>
</dbReference>
<keyword evidence="10 20" id="KW-0679">Respiratory chain</keyword>
<evidence type="ECO:0000256" key="17">
    <source>
        <dbReference type="ARBA" id="ARBA00023008"/>
    </source>
</evidence>
<keyword evidence="15 21" id="KW-1133">Transmembrane helix</keyword>
<evidence type="ECO:0000256" key="18">
    <source>
        <dbReference type="ARBA" id="ARBA00023136"/>
    </source>
</evidence>
<keyword evidence="14 20" id="KW-0249">Electron transport</keyword>
<evidence type="ECO:0000256" key="10">
    <source>
        <dbReference type="ARBA" id="ARBA00022660"/>
    </source>
</evidence>
<keyword evidence="13" id="KW-1278">Translocase</keyword>
<reference evidence="23 24" key="1">
    <citation type="submission" date="2022-10" db="EMBL/GenBank/DDBJ databases">
        <title>Paucibacter sp. hw1 Genome sequencing.</title>
        <authorList>
            <person name="Park S."/>
        </authorList>
    </citation>
    <scope>NUCLEOTIDE SEQUENCE [LARGE SCALE GENOMIC DNA]</scope>
    <source>
        <strain evidence="24">hw1</strain>
    </source>
</reference>
<evidence type="ECO:0000256" key="6">
    <source>
        <dbReference type="ARBA" id="ARBA00012949"/>
    </source>
</evidence>
<dbReference type="InterPro" id="IPR023615">
    <property type="entry name" value="Cyt_c_Oxase_su1_BS"/>
</dbReference>
<keyword evidence="16" id="KW-0408">Iron</keyword>
<evidence type="ECO:0000256" key="11">
    <source>
        <dbReference type="ARBA" id="ARBA00022692"/>
    </source>
</evidence>
<evidence type="ECO:0000313" key="23">
    <source>
        <dbReference type="EMBL" id="MDC8770900.1"/>
    </source>
</evidence>
<evidence type="ECO:0000256" key="9">
    <source>
        <dbReference type="ARBA" id="ARBA00022617"/>
    </source>
</evidence>
<comment type="catalytic activity">
    <reaction evidence="19">
        <text>4 Fe(II)-[cytochrome c] + O2 + 8 H(+)(in) = 4 Fe(III)-[cytochrome c] + 2 H2O + 4 H(+)(out)</text>
        <dbReference type="Rhea" id="RHEA:11436"/>
        <dbReference type="Rhea" id="RHEA-COMP:10350"/>
        <dbReference type="Rhea" id="RHEA-COMP:14399"/>
        <dbReference type="ChEBI" id="CHEBI:15377"/>
        <dbReference type="ChEBI" id="CHEBI:15378"/>
        <dbReference type="ChEBI" id="CHEBI:15379"/>
        <dbReference type="ChEBI" id="CHEBI:29033"/>
        <dbReference type="ChEBI" id="CHEBI:29034"/>
        <dbReference type="EC" id="7.1.1.9"/>
    </reaction>
</comment>
<evidence type="ECO:0000259" key="22">
    <source>
        <dbReference type="PROSITE" id="PS50855"/>
    </source>
</evidence>
<feature type="domain" description="Cytochrome oxidase subunit I profile" evidence="22">
    <location>
        <begin position="18"/>
        <end position="482"/>
    </location>
</feature>
<evidence type="ECO:0000256" key="2">
    <source>
        <dbReference type="ARBA" id="ARBA00001973"/>
    </source>
</evidence>
<keyword evidence="12" id="KW-0479">Metal-binding</keyword>
<evidence type="ECO:0000256" key="13">
    <source>
        <dbReference type="ARBA" id="ARBA00022967"/>
    </source>
</evidence>
<dbReference type="PANTHER" id="PTHR10422:SF29">
    <property type="entry name" value="CYTOCHROME C OXIDASE SUBUNIT 1 HOMOLOG, BACTEROID"/>
    <property type="match status" value="1"/>
</dbReference>
<feature type="transmembrane region" description="Helical" evidence="21">
    <location>
        <begin position="243"/>
        <end position="260"/>
    </location>
</feature>
<feature type="transmembrane region" description="Helical" evidence="21">
    <location>
        <begin position="348"/>
        <end position="371"/>
    </location>
</feature>
<evidence type="ECO:0000256" key="16">
    <source>
        <dbReference type="ARBA" id="ARBA00023004"/>
    </source>
</evidence>
<comment type="cofactor">
    <cofactor evidence="2">
        <name>Cu(2+)</name>
        <dbReference type="ChEBI" id="CHEBI:29036"/>
    </cofactor>
</comment>
<dbReference type="SUPFAM" id="SSF81442">
    <property type="entry name" value="Cytochrome c oxidase subunit I-like"/>
    <property type="match status" value="1"/>
</dbReference>
<dbReference type="NCBIfam" id="TIGR00780">
    <property type="entry name" value="ccoN"/>
    <property type="match status" value="1"/>
</dbReference>
<dbReference type="PROSITE" id="PS50855">
    <property type="entry name" value="COX1"/>
    <property type="match status" value="1"/>
</dbReference>
<dbReference type="InterPro" id="IPR004677">
    <property type="entry name" value="Cyt_c_oxidase_cbb3_su1"/>
</dbReference>
<evidence type="ECO:0000256" key="8">
    <source>
        <dbReference type="ARBA" id="ARBA00022475"/>
    </source>
</evidence>
<feature type="transmembrane region" description="Helical" evidence="21">
    <location>
        <begin position="439"/>
        <end position="462"/>
    </location>
</feature>
<feature type="transmembrane region" description="Helical" evidence="21">
    <location>
        <begin position="312"/>
        <end position="328"/>
    </location>
</feature>
<feature type="transmembrane region" description="Helical" evidence="21">
    <location>
        <begin position="169"/>
        <end position="190"/>
    </location>
</feature>
<accession>A0ABT5KAD1</accession>
<comment type="subcellular location">
    <subcellularLocation>
        <location evidence="3">Cell membrane</location>
        <topology evidence="3">Multi-pass membrane protein</topology>
    </subcellularLocation>
</comment>
<keyword evidence="18 21" id="KW-0472">Membrane</keyword>
<evidence type="ECO:0000256" key="4">
    <source>
        <dbReference type="ARBA" id="ARBA00004673"/>
    </source>
</evidence>
<organism evidence="23 24">
    <name type="scientific">Roseateles albus</name>
    <dbReference type="NCBI Taxonomy" id="2987525"/>
    <lineage>
        <taxon>Bacteria</taxon>
        <taxon>Pseudomonadati</taxon>
        <taxon>Pseudomonadota</taxon>
        <taxon>Betaproteobacteria</taxon>
        <taxon>Burkholderiales</taxon>
        <taxon>Sphaerotilaceae</taxon>
        <taxon>Roseateles</taxon>
    </lineage>
</organism>
<feature type="transmembrane region" description="Helical" evidence="21">
    <location>
        <begin position="134"/>
        <end position="157"/>
    </location>
</feature>
<dbReference type="EMBL" id="JAQQXT010000002">
    <property type="protein sequence ID" value="MDC8770900.1"/>
    <property type="molecule type" value="Genomic_DNA"/>
</dbReference>
<evidence type="ECO:0000256" key="15">
    <source>
        <dbReference type="ARBA" id="ARBA00022989"/>
    </source>
</evidence>
<keyword evidence="9 20" id="KW-0349">Heme</keyword>
<dbReference type="PROSITE" id="PS00077">
    <property type="entry name" value="COX1_CUB"/>
    <property type="match status" value="1"/>
</dbReference>
<evidence type="ECO:0000256" key="12">
    <source>
        <dbReference type="ARBA" id="ARBA00022723"/>
    </source>
</evidence>
<evidence type="ECO:0000256" key="1">
    <source>
        <dbReference type="ARBA" id="ARBA00001970"/>
    </source>
</evidence>
<dbReference type="InterPro" id="IPR023616">
    <property type="entry name" value="Cyt_c_oxase-like_su1_dom"/>
</dbReference>
<evidence type="ECO:0000256" key="21">
    <source>
        <dbReference type="SAM" id="Phobius"/>
    </source>
</evidence>
<feature type="transmembrane region" description="Helical" evidence="21">
    <location>
        <begin position="99"/>
        <end position="122"/>
    </location>
</feature>
<comment type="caution">
    <text evidence="23">The sequence shown here is derived from an EMBL/GenBank/DDBJ whole genome shotgun (WGS) entry which is preliminary data.</text>
</comment>
<dbReference type="RefSeq" id="WP_263532079.1">
    <property type="nucleotide sequence ID" value="NZ_JAQQXT010000002.1"/>
</dbReference>
<evidence type="ECO:0000256" key="7">
    <source>
        <dbReference type="ARBA" id="ARBA00022448"/>
    </source>
</evidence>
<sequence>MAKTAGPVSSTGGVYEDGVVRAFALAAVLWGVVGMLVGVIIAAQLTWPELNLGIPWLTYGRLRPLHTNAVIFAFGGCSLFATAYHVVQRTGYTRLFAPGLAWFTFWGWQLVILSAAITLPLGITSGKEYAELEWPIDILITLVWVAYAVVFFGTVAIRKVKHIYVANWFFGAFILAVALLHLVNSAAIPVSLFKSYSAYAGVQDAMVQWWYGHNAVGFFLTAGFLGMMYYYIPKQAGRPVYSYRLSIVHFWALIFTYMWAGPHHLHYTALPDWAQSVGMVFSLVLLAPSWGGMINGVMTLSGAWHKLRDDPILKFLIVSLSFYGMSTFEGPMMSIKTVNALSHYTDWTIGHVHSGALGWVGLISMGSLYHLIPRMFGRTEMYSKSAIELHFWVATLGIVLYIAAMWIAGVMQGLMWRAVNPDGSLVYTFVESVKATYPFYVVRLLGGVLYLGGMLIMSWNVIKTVQVGRAQASAIPTTLAHA</sequence>
<comment type="cofactor">
    <cofactor evidence="1">
        <name>heme b</name>
        <dbReference type="ChEBI" id="CHEBI:60344"/>
    </cofactor>
</comment>
<feature type="transmembrane region" description="Helical" evidence="21">
    <location>
        <begin position="210"/>
        <end position="231"/>
    </location>
</feature>
<feature type="transmembrane region" description="Helical" evidence="21">
    <location>
        <begin position="22"/>
        <end position="45"/>
    </location>
</feature>
<evidence type="ECO:0000256" key="5">
    <source>
        <dbReference type="ARBA" id="ARBA00009578"/>
    </source>
</evidence>
<dbReference type="Gene3D" id="1.20.210.10">
    <property type="entry name" value="Cytochrome c oxidase-like, subunit I domain"/>
    <property type="match status" value="1"/>
</dbReference>
<feature type="transmembrane region" description="Helical" evidence="21">
    <location>
        <begin position="280"/>
        <end position="300"/>
    </location>
</feature>
<proteinExistence type="inferred from homology"/>
<dbReference type="EC" id="7.1.1.9" evidence="6"/>
<feature type="transmembrane region" description="Helical" evidence="21">
    <location>
        <begin position="391"/>
        <end position="419"/>
    </location>
</feature>
<dbReference type="PANTHER" id="PTHR10422">
    <property type="entry name" value="CYTOCHROME C OXIDASE SUBUNIT 1"/>
    <property type="match status" value="1"/>
</dbReference>
<comment type="similarity">
    <text evidence="5 20">Belongs to the heme-copper respiratory oxidase family.</text>
</comment>
<dbReference type="Proteomes" id="UP001221189">
    <property type="component" value="Unassembled WGS sequence"/>
</dbReference>
<evidence type="ECO:0000313" key="24">
    <source>
        <dbReference type="Proteomes" id="UP001221189"/>
    </source>
</evidence>
<keyword evidence="8" id="KW-1003">Cell membrane</keyword>
<keyword evidence="24" id="KW-1185">Reference proteome</keyword>
<evidence type="ECO:0000256" key="19">
    <source>
        <dbReference type="ARBA" id="ARBA00047816"/>
    </source>
</evidence>
<keyword evidence="7 20" id="KW-0813">Transport</keyword>
<protein>
    <recommendedName>
        <fullName evidence="6">cytochrome-c oxidase</fullName>
        <ecNumber evidence="6">7.1.1.9</ecNumber>
    </recommendedName>
</protein>